<name>A0ABP0Q791_9DINO</name>
<accession>A0ABP0Q791</accession>
<keyword evidence="1" id="KW-1133">Transmembrane helix</keyword>
<keyword evidence="1" id="KW-0812">Transmembrane</keyword>
<keyword evidence="1" id="KW-0472">Membrane</keyword>
<dbReference type="EMBL" id="CAXAMM010039130">
    <property type="protein sequence ID" value="CAK9084117.1"/>
    <property type="molecule type" value="Genomic_DNA"/>
</dbReference>
<protein>
    <submittedName>
        <fullName evidence="2">Phosphopyruvate hydratase</fullName>
    </submittedName>
</protein>
<evidence type="ECO:0000256" key="1">
    <source>
        <dbReference type="SAM" id="Phobius"/>
    </source>
</evidence>
<evidence type="ECO:0000313" key="3">
    <source>
        <dbReference type="Proteomes" id="UP001642464"/>
    </source>
</evidence>
<evidence type="ECO:0000313" key="2">
    <source>
        <dbReference type="EMBL" id="CAK9084117.1"/>
    </source>
</evidence>
<sequence length="847" mass="94234">MCQRAMGGSVVRPSGFQFPLAWLTGLMISASGLEKSVQALKAAMPSQMLQVLALLLVAALMPGLLLPGLRYGVVTTLCLTSLLLATVSLQFLAAVLHEAPPRARHEQKDEIDTIDDSQWSSLIEGLLDKAMAIADGTDSKKWHWEGLEQTTEAYSQDMGTRFPAFLGKLEVSGEALRRQSPESIAPTAEEVLAICMSFPGRQISDPYRATDNTIRRLGPSAWLSYQTWSGNFVQAPQASLFLQAVRRSSSPDGPRYTLATVPAPGELLSACSQTVDQLKQGKNFKDAPLQFSMVDIKTLSNGGLRVCNVLHADPSIPRLIPSSIVHGFIKSGVCRGATYLEMALKLRLPQLNVQGPSSNEDLEQVVIGGQPCKVSRLLAEALGEKCQEDKLLVELELKACSYRPVTVTQLVPLGAEYLQSLEAESATGIPGIECSREGPTCRWLFRQMQTLDVSNIVAVREFCWAGLSRAGLYPEMLHTEAFNRRLAHLSCFAGMASLLSMCAVAESATSCATGIKTTSTHAEDPALSFFMVAFRSLAMVSHCIDASDWPMTVAEFSVNFQLFVEHGCGFQWLQPPRGLPFIQGVSGETLHDGAPPHRGIQNHAEVHMRINWAMGAWDNRMYWEEKMLNKQEQLLNMKHKDPQDFCNLLAEMPRTPGPVAAQREFRCKDGVISTVSCDAFSRLYRQLAKETGFQPPHGFPEKLREVFCGVCIVMQYCDVEELWQIFPKDYFHVVYVSNALDHTVHPLRSLKWLLWVLHPIGKLQLRHFRNVHPERWTALSDGQHQWGFDVDYGSGGEGSFLIWNHLHRWNVTEELEKDGARTLTHFQKPFVEVEVRKTSNFKGGLHT</sequence>
<organism evidence="2 3">
    <name type="scientific">Durusdinium trenchii</name>
    <dbReference type="NCBI Taxonomy" id="1381693"/>
    <lineage>
        <taxon>Eukaryota</taxon>
        <taxon>Sar</taxon>
        <taxon>Alveolata</taxon>
        <taxon>Dinophyceae</taxon>
        <taxon>Suessiales</taxon>
        <taxon>Symbiodiniaceae</taxon>
        <taxon>Durusdinium</taxon>
    </lineage>
</organism>
<reference evidence="2 3" key="1">
    <citation type="submission" date="2024-02" db="EMBL/GenBank/DDBJ databases">
        <authorList>
            <person name="Chen Y."/>
            <person name="Shah S."/>
            <person name="Dougan E. K."/>
            <person name="Thang M."/>
            <person name="Chan C."/>
        </authorList>
    </citation>
    <scope>NUCLEOTIDE SEQUENCE [LARGE SCALE GENOMIC DNA]</scope>
</reference>
<feature type="transmembrane region" description="Helical" evidence="1">
    <location>
        <begin position="73"/>
        <end position="96"/>
    </location>
</feature>
<proteinExistence type="predicted"/>
<comment type="caution">
    <text evidence="2">The sequence shown here is derived from an EMBL/GenBank/DDBJ whole genome shotgun (WGS) entry which is preliminary data.</text>
</comment>
<keyword evidence="3" id="KW-1185">Reference proteome</keyword>
<gene>
    <name evidence="2" type="ORF">SCF082_LOCUS39911</name>
</gene>
<dbReference type="SUPFAM" id="SSF55961">
    <property type="entry name" value="Bet v1-like"/>
    <property type="match status" value="1"/>
</dbReference>
<feature type="transmembrane region" description="Helical" evidence="1">
    <location>
        <begin position="48"/>
        <end position="66"/>
    </location>
</feature>
<dbReference type="Proteomes" id="UP001642464">
    <property type="component" value="Unassembled WGS sequence"/>
</dbReference>